<gene>
    <name evidence="2" type="ORF">MNOR_LOCUS39737</name>
</gene>
<sequence>DEDGRRSAPGDAAATEGSTSDQDSVTSAFYVNEEGGGGEDGLMVREVLFSSRDTINFIHELFRQALCLSFRYSNVMRTVIFCYKDWIHMTIPEMPTFMLEPLEGGSSSPCDDGAESGQLRRLRNDSYLGAVNKDFHVRAG</sequence>
<comment type="caution">
    <text evidence="2">The sequence shown here is derived from an EMBL/GenBank/DDBJ whole genome shotgun (WGS) entry which is preliminary data.</text>
</comment>
<name>A0AAV2SP16_MEGNR</name>
<keyword evidence="3" id="KW-1185">Reference proteome</keyword>
<evidence type="ECO:0000313" key="2">
    <source>
        <dbReference type="EMBL" id="CAL4230371.1"/>
    </source>
</evidence>
<feature type="non-terminal residue" evidence="2">
    <location>
        <position position="140"/>
    </location>
</feature>
<proteinExistence type="predicted"/>
<feature type="region of interest" description="Disordered" evidence="1">
    <location>
        <begin position="1"/>
        <end position="26"/>
    </location>
</feature>
<feature type="compositionally biased region" description="Polar residues" evidence="1">
    <location>
        <begin position="16"/>
        <end position="26"/>
    </location>
</feature>
<evidence type="ECO:0000256" key="1">
    <source>
        <dbReference type="SAM" id="MobiDB-lite"/>
    </source>
</evidence>
<protein>
    <submittedName>
        <fullName evidence="2">Uncharacterized protein</fullName>
    </submittedName>
</protein>
<dbReference type="AlphaFoldDB" id="A0AAV2SP16"/>
<accession>A0AAV2SP16</accession>
<reference evidence="2 3" key="1">
    <citation type="submission" date="2024-05" db="EMBL/GenBank/DDBJ databases">
        <authorList>
            <person name="Wallberg A."/>
        </authorList>
    </citation>
    <scope>NUCLEOTIDE SEQUENCE [LARGE SCALE GENOMIC DNA]</scope>
</reference>
<dbReference type="Proteomes" id="UP001497623">
    <property type="component" value="Unassembled WGS sequence"/>
</dbReference>
<dbReference type="EMBL" id="CAXKWB010108019">
    <property type="protein sequence ID" value="CAL4230371.1"/>
    <property type="molecule type" value="Genomic_DNA"/>
</dbReference>
<evidence type="ECO:0000313" key="3">
    <source>
        <dbReference type="Proteomes" id="UP001497623"/>
    </source>
</evidence>
<organism evidence="2 3">
    <name type="scientific">Meganyctiphanes norvegica</name>
    <name type="common">Northern krill</name>
    <name type="synonym">Thysanopoda norvegica</name>
    <dbReference type="NCBI Taxonomy" id="48144"/>
    <lineage>
        <taxon>Eukaryota</taxon>
        <taxon>Metazoa</taxon>
        <taxon>Ecdysozoa</taxon>
        <taxon>Arthropoda</taxon>
        <taxon>Crustacea</taxon>
        <taxon>Multicrustacea</taxon>
        <taxon>Malacostraca</taxon>
        <taxon>Eumalacostraca</taxon>
        <taxon>Eucarida</taxon>
        <taxon>Euphausiacea</taxon>
        <taxon>Euphausiidae</taxon>
        <taxon>Meganyctiphanes</taxon>
    </lineage>
</organism>
<feature type="non-terminal residue" evidence="2">
    <location>
        <position position="1"/>
    </location>
</feature>